<accession>A0ABZ3FRN4</accession>
<evidence type="ECO:0000313" key="2">
    <source>
        <dbReference type="EMBL" id="XAN08385.1"/>
    </source>
</evidence>
<feature type="transmembrane region" description="Helical" evidence="1">
    <location>
        <begin position="118"/>
        <end position="139"/>
    </location>
</feature>
<feature type="transmembrane region" description="Helical" evidence="1">
    <location>
        <begin position="12"/>
        <end position="38"/>
    </location>
</feature>
<dbReference type="RefSeq" id="WP_425309842.1">
    <property type="nucleotide sequence ID" value="NZ_CP154795.1"/>
</dbReference>
<reference evidence="2 3" key="1">
    <citation type="submission" date="2024-04" db="EMBL/GenBank/DDBJ databases">
        <title>Isolation of an actinomycete strain from pig manure.</title>
        <authorList>
            <person name="Gong T."/>
            <person name="Yu Z."/>
            <person name="An M."/>
            <person name="Wei C."/>
            <person name="Yang W."/>
            <person name="Liu L."/>
        </authorList>
    </citation>
    <scope>NUCLEOTIDE SEQUENCE [LARGE SCALE GENOMIC DNA]</scope>
    <source>
        <strain evidence="2 3">ZF39</strain>
    </source>
</reference>
<feature type="transmembrane region" description="Helical" evidence="1">
    <location>
        <begin position="44"/>
        <end position="65"/>
    </location>
</feature>
<organism evidence="2 3">
    <name type="scientific">Ammonicoccus fulvus</name>
    <dbReference type="NCBI Taxonomy" id="3138240"/>
    <lineage>
        <taxon>Bacteria</taxon>
        <taxon>Bacillati</taxon>
        <taxon>Actinomycetota</taxon>
        <taxon>Actinomycetes</taxon>
        <taxon>Propionibacteriales</taxon>
        <taxon>Propionibacteriaceae</taxon>
        <taxon>Ammonicoccus</taxon>
    </lineage>
</organism>
<name>A0ABZ3FRN4_9ACTN</name>
<dbReference type="EMBL" id="CP154795">
    <property type="protein sequence ID" value="XAN08385.1"/>
    <property type="molecule type" value="Genomic_DNA"/>
</dbReference>
<evidence type="ECO:0000256" key="1">
    <source>
        <dbReference type="SAM" id="Phobius"/>
    </source>
</evidence>
<keyword evidence="3" id="KW-1185">Reference proteome</keyword>
<gene>
    <name evidence="2" type="ORF">AADG42_14100</name>
</gene>
<protein>
    <submittedName>
        <fullName evidence="2">Uncharacterized protein</fullName>
    </submittedName>
</protein>
<keyword evidence="1" id="KW-1133">Transmembrane helix</keyword>
<sequence length="175" mass="18195">MAAERLSRRWLIISAVVALAALLGLGASIMFIVSMAGASDTTGWAVPFVGAALACIVLTGAVPVFKAYAPLPRWARWAVPIFVGIFAIVAAAAVWILMSLLLCEADGVCRTVDTWRAVPGFIACGILAASGPGLGALAAREDWRGRLFAGSIVLGILGVFIALAGWVELNIYPLA</sequence>
<feature type="transmembrane region" description="Helical" evidence="1">
    <location>
        <begin position="146"/>
        <end position="167"/>
    </location>
</feature>
<proteinExistence type="predicted"/>
<feature type="transmembrane region" description="Helical" evidence="1">
    <location>
        <begin position="77"/>
        <end position="98"/>
    </location>
</feature>
<keyword evidence="1" id="KW-0812">Transmembrane</keyword>
<dbReference type="Proteomes" id="UP001442841">
    <property type="component" value="Chromosome"/>
</dbReference>
<evidence type="ECO:0000313" key="3">
    <source>
        <dbReference type="Proteomes" id="UP001442841"/>
    </source>
</evidence>
<keyword evidence="1" id="KW-0472">Membrane</keyword>